<name>X6NTC0_RETFI</name>
<accession>X6NTC0</accession>
<comment type="caution">
    <text evidence="2">The sequence shown here is derived from an EMBL/GenBank/DDBJ whole genome shotgun (WGS) entry which is preliminary data.</text>
</comment>
<sequence>MYYYRYEENIFIFSKLYRNLQCNHFNIQAFEQELQPGMKMTEYIVIEGDWNAHHPAWLDHNIDDVGECILDFIVSNRLDIINTLPFDQALISYYVHRLFFN</sequence>
<dbReference type="InterPro" id="IPR005135">
    <property type="entry name" value="Endo/exonuclease/phosphatase"/>
</dbReference>
<feature type="domain" description="Endonuclease/exonuclease/phosphatase" evidence="1">
    <location>
        <begin position="13"/>
        <end position="87"/>
    </location>
</feature>
<dbReference type="Pfam" id="PF14529">
    <property type="entry name" value="Exo_endo_phos_2"/>
    <property type="match status" value="1"/>
</dbReference>
<keyword evidence="3" id="KW-1185">Reference proteome</keyword>
<evidence type="ECO:0000313" key="2">
    <source>
        <dbReference type="EMBL" id="ETO29246.1"/>
    </source>
</evidence>
<dbReference type="Proteomes" id="UP000023152">
    <property type="component" value="Unassembled WGS sequence"/>
</dbReference>
<organism evidence="2 3">
    <name type="scientific">Reticulomyxa filosa</name>
    <dbReference type="NCBI Taxonomy" id="46433"/>
    <lineage>
        <taxon>Eukaryota</taxon>
        <taxon>Sar</taxon>
        <taxon>Rhizaria</taxon>
        <taxon>Retaria</taxon>
        <taxon>Foraminifera</taxon>
        <taxon>Monothalamids</taxon>
        <taxon>Reticulomyxidae</taxon>
        <taxon>Reticulomyxa</taxon>
    </lineage>
</organism>
<evidence type="ECO:0000259" key="1">
    <source>
        <dbReference type="Pfam" id="PF14529"/>
    </source>
</evidence>
<dbReference type="OrthoDB" id="6338095at2759"/>
<dbReference type="SUPFAM" id="SSF56219">
    <property type="entry name" value="DNase I-like"/>
    <property type="match status" value="1"/>
</dbReference>
<dbReference type="AlphaFoldDB" id="X6NTC0"/>
<gene>
    <name evidence="2" type="ORF">RFI_07876</name>
</gene>
<dbReference type="EMBL" id="ASPP01006158">
    <property type="protein sequence ID" value="ETO29246.1"/>
    <property type="molecule type" value="Genomic_DNA"/>
</dbReference>
<protein>
    <recommendedName>
        <fullName evidence="1">Endonuclease/exonuclease/phosphatase domain-containing protein</fullName>
    </recommendedName>
</protein>
<dbReference type="GO" id="GO:0003824">
    <property type="term" value="F:catalytic activity"/>
    <property type="evidence" value="ECO:0007669"/>
    <property type="project" value="InterPro"/>
</dbReference>
<dbReference type="Gene3D" id="3.60.10.10">
    <property type="entry name" value="Endonuclease/exonuclease/phosphatase"/>
    <property type="match status" value="1"/>
</dbReference>
<evidence type="ECO:0000313" key="3">
    <source>
        <dbReference type="Proteomes" id="UP000023152"/>
    </source>
</evidence>
<dbReference type="InterPro" id="IPR036691">
    <property type="entry name" value="Endo/exonu/phosph_ase_sf"/>
</dbReference>
<reference evidence="2 3" key="1">
    <citation type="journal article" date="2013" name="Curr. Biol.">
        <title>The Genome of the Foraminiferan Reticulomyxa filosa.</title>
        <authorList>
            <person name="Glockner G."/>
            <person name="Hulsmann N."/>
            <person name="Schleicher M."/>
            <person name="Noegel A.A."/>
            <person name="Eichinger L."/>
            <person name="Gallinger C."/>
            <person name="Pawlowski J."/>
            <person name="Sierra R."/>
            <person name="Euteneuer U."/>
            <person name="Pillet L."/>
            <person name="Moustafa A."/>
            <person name="Platzer M."/>
            <person name="Groth M."/>
            <person name="Szafranski K."/>
            <person name="Schliwa M."/>
        </authorList>
    </citation>
    <scope>NUCLEOTIDE SEQUENCE [LARGE SCALE GENOMIC DNA]</scope>
</reference>
<proteinExistence type="predicted"/>